<evidence type="ECO:0000256" key="12">
    <source>
        <dbReference type="ARBA" id="ARBA00023180"/>
    </source>
</evidence>
<keyword evidence="9 14" id="KW-0732">Signal</keyword>
<dbReference type="PROSITE" id="PS51642">
    <property type="entry name" value="HEMOPEXIN_2"/>
    <property type="match status" value="5"/>
</dbReference>
<feature type="repeat" description="Hemopexin" evidence="13">
    <location>
        <begin position="140"/>
        <end position="184"/>
    </location>
</feature>
<comment type="subcellular location">
    <subcellularLocation>
        <location evidence="2">Secreted</location>
    </subcellularLocation>
</comment>
<dbReference type="InterPro" id="IPR000585">
    <property type="entry name" value="Hemopexin-like_dom"/>
</dbReference>
<evidence type="ECO:0000256" key="7">
    <source>
        <dbReference type="ARBA" id="ARBA00022617"/>
    </source>
</evidence>
<dbReference type="SUPFAM" id="SSF50923">
    <property type="entry name" value="Hemopexin-like domain"/>
    <property type="match status" value="2"/>
</dbReference>
<evidence type="ECO:0000256" key="8">
    <source>
        <dbReference type="ARBA" id="ARBA00022723"/>
    </source>
</evidence>
<dbReference type="InterPro" id="IPR036375">
    <property type="entry name" value="Hemopexin-like_dom_sf"/>
</dbReference>
<dbReference type="AlphaFoldDB" id="A0AAV2LCQ4"/>
<keyword evidence="6" id="KW-0964">Secreted</keyword>
<dbReference type="CDD" id="cd00094">
    <property type="entry name" value="HX"/>
    <property type="match status" value="1"/>
</dbReference>
<keyword evidence="10" id="KW-0677">Repeat</keyword>
<dbReference type="PANTHER" id="PTHR22917">
    <property type="entry name" value="HEMOPEXIN DOMAIN-CONTAINING PROTEIN"/>
    <property type="match status" value="1"/>
</dbReference>
<proteinExistence type="inferred from homology"/>
<feature type="repeat" description="Hemopexin" evidence="13">
    <location>
        <begin position="185"/>
        <end position="231"/>
    </location>
</feature>
<comment type="function">
    <text evidence="1">Binds heme and transports it to the liver for breakdown and iron recovery, after which the free hemopexin returns to the circulation.</text>
</comment>
<organism evidence="15 16">
    <name type="scientific">Knipowitschia caucasica</name>
    <name type="common">Caucasian dwarf goby</name>
    <name type="synonym">Pomatoschistus caucasicus</name>
    <dbReference type="NCBI Taxonomy" id="637954"/>
    <lineage>
        <taxon>Eukaryota</taxon>
        <taxon>Metazoa</taxon>
        <taxon>Chordata</taxon>
        <taxon>Craniata</taxon>
        <taxon>Vertebrata</taxon>
        <taxon>Euteleostomi</taxon>
        <taxon>Actinopterygii</taxon>
        <taxon>Neopterygii</taxon>
        <taxon>Teleostei</taxon>
        <taxon>Neoteleostei</taxon>
        <taxon>Acanthomorphata</taxon>
        <taxon>Gobiaria</taxon>
        <taxon>Gobiiformes</taxon>
        <taxon>Gobioidei</taxon>
        <taxon>Gobiidae</taxon>
        <taxon>Gobiinae</taxon>
        <taxon>Knipowitschia</taxon>
    </lineage>
</organism>
<keyword evidence="8" id="KW-0479">Metal-binding</keyword>
<evidence type="ECO:0000256" key="2">
    <source>
        <dbReference type="ARBA" id="ARBA00004613"/>
    </source>
</evidence>
<dbReference type="GO" id="GO:0046872">
    <property type="term" value="F:metal ion binding"/>
    <property type="evidence" value="ECO:0007669"/>
    <property type="project" value="UniProtKB-KW"/>
</dbReference>
<protein>
    <recommendedName>
        <fullName evidence="4">Hemopexin</fullName>
    </recommendedName>
</protein>
<keyword evidence="7" id="KW-0349">Heme</keyword>
<keyword evidence="16" id="KW-1185">Reference proteome</keyword>
<keyword evidence="11" id="KW-0408">Iron</keyword>
<evidence type="ECO:0000313" key="15">
    <source>
        <dbReference type="EMBL" id="CAL1598293.1"/>
    </source>
</evidence>
<feature type="repeat" description="Hemopexin" evidence="13">
    <location>
        <begin position="247"/>
        <end position="291"/>
    </location>
</feature>
<dbReference type="FunFam" id="2.110.10.10:FF:000009">
    <property type="entry name" value="Hemopexin"/>
    <property type="match status" value="1"/>
</dbReference>
<keyword evidence="5" id="KW-0813">Transport</keyword>
<dbReference type="Gene3D" id="2.110.10.10">
    <property type="entry name" value="Hemopexin-like domain"/>
    <property type="match status" value="2"/>
</dbReference>
<gene>
    <name evidence="15" type="ORF">KC01_LOCUS26699</name>
</gene>
<evidence type="ECO:0000256" key="4">
    <source>
        <dbReference type="ARBA" id="ARBA00013632"/>
    </source>
</evidence>
<dbReference type="EMBL" id="OZ035844">
    <property type="protein sequence ID" value="CAL1598293.1"/>
    <property type="molecule type" value="Genomic_DNA"/>
</dbReference>
<dbReference type="SMART" id="SM00120">
    <property type="entry name" value="HX"/>
    <property type="match status" value="5"/>
</dbReference>
<evidence type="ECO:0000256" key="5">
    <source>
        <dbReference type="ARBA" id="ARBA00022448"/>
    </source>
</evidence>
<dbReference type="GO" id="GO:0005615">
    <property type="term" value="C:extracellular space"/>
    <property type="evidence" value="ECO:0007669"/>
    <property type="project" value="TreeGrafter"/>
</dbReference>
<evidence type="ECO:0000256" key="6">
    <source>
        <dbReference type="ARBA" id="ARBA00022525"/>
    </source>
</evidence>
<accession>A0AAV2LCQ4</accession>
<name>A0AAV2LCQ4_KNICA</name>
<dbReference type="PANTHER" id="PTHR22917:SF9">
    <property type="entry name" value="HEMOPEXIN"/>
    <property type="match status" value="1"/>
</dbReference>
<dbReference type="InterPro" id="IPR051298">
    <property type="entry name" value="Heme_transport/Cell_adhesion"/>
</dbReference>
<dbReference type="InterPro" id="IPR018487">
    <property type="entry name" value="Hemopexin-like_repeat"/>
</dbReference>
<reference evidence="15 16" key="1">
    <citation type="submission" date="2024-04" db="EMBL/GenBank/DDBJ databases">
        <authorList>
            <person name="Waldvogel A.-M."/>
            <person name="Schoenle A."/>
        </authorList>
    </citation>
    <scope>NUCLEOTIDE SEQUENCE [LARGE SCALE GENOMIC DNA]</scope>
</reference>
<keyword evidence="12" id="KW-0325">Glycoprotein</keyword>
<evidence type="ECO:0000256" key="3">
    <source>
        <dbReference type="ARBA" id="ARBA00011072"/>
    </source>
</evidence>
<evidence type="ECO:0000313" key="16">
    <source>
        <dbReference type="Proteomes" id="UP001497482"/>
    </source>
</evidence>
<feature type="signal peptide" evidence="14">
    <location>
        <begin position="1"/>
        <end position="19"/>
    </location>
</feature>
<feature type="repeat" description="Hemopexin" evidence="13">
    <location>
        <begin position="87"/>
        <end position="139"/>
    </location>
</feature>
<evidence type="ECO:0000256" key="9">
    <source>
        <dbReference type="ARBA" id="ARBA00022729"/>
    </source>
</evidence>
<comment type="similarity">
    <text evidence="3">Belongs to the hemopexin family.</text>
</comment>
<evidence type="ECO:0000256" key="1">
    <source>
        <dbReference type="ARBA" id="ARBA00002031"/>
    </source>
</evidence>
<dbReference type="Pfam" id="PF00045">
    <property type="entry name" value="Hemopexin"/>
    <property type="match status" value="2"/>
</dbReference>
<evidence type="ECO:0000256" key="13">
    <source>
        <dbReference type="PROSITE-ProRule" id="PRU01011"/>
    </source>
</evidence>
<evidence type="ECO:0000256" key="11">
    <source>
        <dbReference type="ARBA" id="ARBA00023004"/>
    </source>
</evidence>
<evidence type="ECO:0000256" key="10">
    <source>
        <dbReference type="ARBA" id="ARBA00022737"/>
    </source>
</evidence>
<dbReference type="Proteomes" id="UP001497482">
    <property type="component" value="Chromosome 22"/>
</dbReference>
<feature type="chain" id="PRO_5043326613" description="Hemopexin" evidence="14">
    <location>
        <begin position="20"/>
        <end position="519"/>
    </location>
</feature>
<sequence length="519" mass="57709">MKLLSSLLFLGLLLALSFGAPAQDVAEPESTQSALPDRCLGLEFDAISPDEKGTTIFFKGGHLWKGYEGDAQLSTNVFKELDDVHGIGHVDAAFRMHNVENAGDHDHVYFFLDDKVFSYYNESLEDGYPKDIQEDFPGVPSHLDAAVECPQKECKTDSVLFFKGQDVHVYDIPTKTVKTKTWSHLPACTSALRWLEQYYCFHGHNFTRFHPVTGVVPEGYPKDARSYFMKCDNFGHGHGYRPPKCSEVKLDAITTDDAGKTYFFTGSVYMRLDTARDGLHAFPIARSWKELSSGLDAVFSFNDNMYMIKDDQVYIYKGGAHYTLIEGYPKTLQEELNIEGKVDAAFVCPSENTLYVIQGSSMKAVDLTATPRVSLQDTPLPLSNIDAAHCGSDGIKASVEPLYQASVEPLYQASVEPLHQASVEPLYQASVEPLHQASVEPLYQASVEPLYQASVEPLYQASVEPLYQASVEPLYQASVEPLYQASVEPLHQASVEPLYQASVEPLHQASGWDKASIYF</sequence>
<feature type="repeat" description="Hemopexin" evidence="13">
    <location>
        <begin position="292"/>
        <end position="339"/>
    </location>
</feature>
<evidence type="ECO:0000256" key="14">
    <source>
        <dbReference type="SAM" id="SignalP"/>
    </source>
</evidence>